<keyword evidence="2" id="KW-0521">NADP</keyword>
<dbReference type="VEuPathDB" id="FungiDB:ACLA_063790"/>
<dbReference type="OrthoDB" id="191139at2759"/>
<evidence type="ECO:0000256" key="2">
    <source>
        <dbReference type="ARBA" id="ARBA00022857"/>
    </source>
</evidence>
<dbReference type="Gene3D" id="3.40.50.720">
    <property type="entry name" value="NAD(P)-binding Rossmann-like Domain"/>
    <property type="match status" value="1"/>
</dbReference>
<dbReference type="KEGG" id="act:ACLA_063790"/>
<dbReference type="InterPro" id="IPR002347">
    <property type="entry name" value="SDR_fam"/>
</dbReference>
<dbReference type="RefSeq" id="XP_001273835.1">
    <property type="nucleotide sequence ID" value="XM_001273834.1"/>
</dbReference>
<evidence type="ECO:0000313" key="5">
    <source>
        <dbReference type="Proteomes" id="UP000006701"/>
    </source>
</evidence>
<name>A1CD02_ASPCL</name>
<evidence type="ECO:0008006" key="6">
    <source>
        <dbReference type="Google" id="ProtNLM"/>
    </source>
</evidence>
<organism evidence="4 5">
    <name type="scientific">Aspergillus clavatus (strain ATCC 1007 / CBS 513.65 / DSM 816 / NCTC 3887 / NRRL 1 / QM 1276 / 107)</name>
    <dbReference type="NCBI Taxonomy" id="344612"/>
    <lineage>
        <taxon>Eukaryota</taxon>
        <taxon>Fungi</taxon>
        <taxon>Dikarya</taxon>
        <taxon>Ascomycota</taxon>
        <taxon>Pezizomycotina</taxon>
        <taxon>Eurotiomycetes</taxon>
        <taxon>Eurotiomycetidae</taxon>
        <taxon>Eurotiales</taxon>
        <taxon>Aspergillaceae</taxon>
        <taxon>Aspergillus</taxon>
        <taxon>Aspergillus subgen. Fumigati</taxon>
    </lineage>
</organism>
<dbReference type="STRING" id="344612.A1CD02"/>
<protein>
    <recommendedName>
        <fullName evidence="6">Short-chain dehydrogenase</fullName>
    </recommendedName>
</protein>
<dbReference type="eggNOG" id="KOG1208">
    <property type="taxonomic scope" value="Eukaryota"/>
</dbReference>
<reference evidence="4 5" key="1">
    <citation type="journal article" date="2008" name="PLoS Genet.">
        <title>Genomic islands in the pathogenic filamentous fungus Aspergillus fumigatus.</title>
        <authorList>
            <person name="Fedorova N.D."/>
            <person name="Khaldi N."/>
            <person name="Joardar V.S."/>
            <person name="Maiti R."/>
            <person name="Amedeo P."/>
            <person name="Anderson M.J."/>
            <person name="Crabtree J."/>
            <person name="Silva J.C."/>
            <person name="Badger J.H."/>
            <person name="Albarraq A."/>
            <person name="Angiuoli S."/>
            <person name="Bussey H."/>
            <person name="Bowyer P."/>
            <person name="Cotty P.J."/>
            <person name="Dyer P.S."/>
            <person name="Egan A."/>
            <person name="Galens K."/>
            <person name="Fraser-Liggett C.M."/>
            <person name="Haas B.J."/>
            <person name="Inman J.M."/>
            <person name="Kent R."/>
            <person name="Lemieux S."/>
            <person name="Malavazi I."/>
            <person name="Orvis J."/>
            <person name="Roemer T."/>
            <person name="Ronning C.M."/>
            <person name="Sundaram J.P."/>
            <person name="Sutton G."/>
            <person name="Turner G."/>
            <person name="Venter J.C."/>
            <person name="White O.R."/>
            <person name="Whitty B.R."/>
            <person name="Youngman P."/>
            <person name="Wolfe K.H."/>
            <person name="Goldman G.H."/>
            <person name="Wortman J.R."/>
            <person name="Jiang B."/>
            <person name="Denning D.W."/>
            <person name="Nierman W.C."/>
        </authorList>
    </citation>
    <scope>NUCLEOTIDE SEQUENCE [LARGE SCALE GENOMIC DNA]</scope>
    <source>
        <strain evidence="5">ATCC 1007 / CBS 513.65 / DSM 816 / NCTC 3887 / NRRL 1</strain>
    </source>
</reference>
<sequence length="323" mass="35655">MNTINQSLFIPRAPLTEKNLEDQSGRVFIVTGGYTGVGYELSSILFQRNGVVYIAGRSEEKAKNAITTIQQLHPGSTGRVEFLLLDLADLSGIRQAAKTFMARESRLDVLTNNAGVMIPPKGSKTTQGFELQLGTNCLGPYHFTQCLLPVLRQTAAVSPPGSVRITWAASVTIELYAPRNGVVFDPNGSPREHRSQESNYGQSKAGNYFLAVETARRYHDAGIVSVAWNPGNLKTELLRDFKPVKRAVWEMLMYPAINGAYTELYAGWSSDISLSNSGCYIKPWGRIGHVRKDVEIAAKRADQGGTGGAEKFWEWCESITRQY</sequence>
<evidence type="ECO:0000256" key="1">
    <source>
        <dbReference type="ARBA" id="ARBA00006484"/>
    </source>
</evidence>
<evidence type="ECO:0000313" key="4">
    <source>
        <dbReference type="EMBL" id="EAW12409.1"/>
    </source>
</evidence>
<dbReference type="GO" id="GO:0016491">
    <property type="term" value="F:oxidoreductase activity"/>
    <property type="evidence" value="ECO:0007669"/>
    <property type="project" value="UniProtKB-KW"/>
</dbReference>
<gene>
    <name evidence="4" type="ORF">ACLA_063790</name>
</gene>
<dbReference type="PANTHER" id="PTHR24320">
    <property type="entry name" value="RETINOL DEHYDROGENASE"/>
    <property type="match status" value="1"/>
</dbReference>
<accession>A1CD02</accession>
<dbReference type="Proteomes" id="UP000006701">
    <property type="component" value="Unassembled WGS sequence"/>
</dbReference>
<dbReference type="EMBL" id="DS027050">
    <property type="protein sequence ID" value="EAW12409.1"/>
    <property type="molecule type" value="Genomic_DNA"/>
</dbReference>
<dbReference type="InterPro" id="IPR036291">
    <property type="entry name" value="NAD(P)-bd_dom_sf"/>
</dbReference>
<evidence type="ECO:0000256" key="3">
    <source>
        <dbReference type="ARBA" id="ARBA00023002"/>
    </source>
</evidence>
<keyword evidence="3" id="KW-0560">Oxidoreductase</keyword>
<dbReference type="Pfam" id="PF00106">
    <property type="entry name" value="adh_short"/>
    <property type="match status" value="1"/>
</dbReference>
<comment type="similarity">
    <text evidence="1">Belongs to the short-chain dehydrogenases/reductases (SDR) family.</text>
</comment>
<dbReference type="OMA" id="WGRFHPN"/>
<dbReference type="SUPFAM" id="SSF51735">
    <property type="entry name" value="NAD(P)-binding Rossmann-fold domains"/>
    <property type="match status" value="1"/>
</dbReference>
<keyword evidence="5" id="KW-1185">Reference proteome</keyword>
<dbReference type="GeneID" id="4705897"/>
<proteinExistence type="inferred from homology"/>
<dbReference type="PRINTS" id="PR00081">
    <property type="entry name" value="GDHRDH"/>
</dbReference>
<dbReference type="AlphaFoldDB" id="A1CD02"/>
<dbReference type="PANTHER" id="PTHR24320:SF236">
    <property type="entry name" value="SHORT-CHAIN DEHYDROGENASE-RELATED"/>
    <property type="match status" value="1"/>
</dbReference>
<dbReference type="HOGENOM" id="CLU_010194_44_6_1"/>